<proteinExistence type="predicted"/>
<evidence type="ECO:0000313" key="2">
    <source>
        <dbReference type="Proteomes" id="UP001159659"/>
    </source>
</evidence>
<gene>
    <name evidence="1" type="ORF">PFR002_LOCUS8484</name>
</gene>
<protein>
    <submittedName>
        <fullName evidence="1">Uncharacterized protein</fullName>
    </submittedName>
</protein>
<name>A0AAV0ULJ3_9STRA</name>
<dbReference type="AlphaFoldDB" id="A0AAV0ULJ3"/>
<sequence>MDLVSAPLEIGLAFDTGTEGVFAVQDYALVNQKSVRVERASGSDRRVICSSETPCDFFVQIYRQCLSDTKTNGKWYIASMRLIHSEHCNSSQRLTSRQIAELPAFMAAVQANFTTSIESLVTTVQAQHGVVLDKQIRLVYRARDLVRKEKAVARSNMLPSQDAPIPLRQFVRCQGTEKKTSLQPKTINTRVDWCGQISLLSHY</sequence>
<comment type="caution">
    <text evidence="1">The sequence shown here is derived from an EMBL/GenBank/DDBJ whole genome shotgun (WGS) entry which is preliminary data.</text>
</comment>
<reference evidence="1" key="1">
    <citation type="submission" date="2022-12" db="EMBL/GenBank/DDBJ databases">
        <authorList>
            <person name="Webb A."/>
        </authorList>
    </citation>
    <scope>NUCLEOTIDE SEQUENCE</scope>
    <source>
        <strain evidence="1">Pf2</strain>
    </source>
</reference>
<evidence type="ECO:0000313" key="1">
    <source>
        <dbReference type="EMBL" id="CAI5737836.1"/>
    </source>
</evidence>
<dbReference type="EMBL" id="CANTFK010000985">
    <property type="protein sequence ID" value="CAI5737836.1"/>
    <property type="molecule type" value="Genomic_DNA"/>
</dbReference>
<dbReference type="Proteomes" id="UP001159659">
    <property type="component" value="Unassembled WGS sequence"/>
</dbReference>
<organism evidence="1 2">
    <name type="scientific">Peronospora farinosa</name>
    <dbReference type="NCBI Taxonomy" id="134698"/>
    <lineage>
        <taxon>Eukaryota</taxon>
        <taxon>Sar</taxon>
        <taxon>Stramenopiles</taxon>
        <taxon>Oomycota</taxon>
        <taxon>Peronosporomycetes</taxon>
        <taxon>Peronosporales</taxon>
        <taxon>Peronosporaceae</taxon>
        <taxon>Peronospora</taxon>
    </lineage>
</organism>
<accession>A0AAV0ULJ3</accession>